<name>A0A3A1WIW5_9HYPH</name>
<accession>A0A3A1WIW5</accession>
<gene>
    <name evidence="1" type="ORF">D3218_12875</name>
</gene>
<evidence type="ECO:0000313" key="1">
    <source>
        <dbReference type="EMBL" id="RIY00176.1"/>
    </source>
</evidence>
<protein>
    <submittedName>
        <fullName evidence="1">Uncharacterized protein</fullName>
    </submittedName>
</protein>
<proteinExistence type="predicted"/>
<dbReference type="AlphaFoldDB" id="A0A3A1WIW5"/>
<comment type="caution">
    <text evidence="1">The sequence shown here is derived from an EMBL/GenBank/DDBJ whole genome shotgun (WGS) entry which is preliminary data.</text>
</comment>
<evidence type="ECO:0000313" key="2">
    <source>
        <dbReference type="Proteomes" id="UP000265750"/>
    </source>
</evidence>
<dbReference type="OrthoDB" id="8404761at2"/>
<keyword evidence="2" id="KW-1185">Reference proteome</keyword>
<dbReference type="EMBL" id="QYRN01000006">
    <property type="protein sequence ID" value="RIY00176.1"/>
    <property type="molecule type" value="Genomic_DNA"/>
</dbReference>
<dbReference type="RefSeq" id="WP_119540486.1">
    <property type="nucleotide sequence ID" value="NZ_QYRN01000006.1"/>
</dbReference>
<organism evidence="1 2">
    <name type="scientific">Aureimonas flava</name>
    <dbReference type="NCBI Taxonomy" id="2320271"/>
    <lineage>
        <taxon>Bacteria</taxon>
        <taxon>Pseudomonadati</taxon>
        <taxon>Pseudomonadota</taxon>
        <taxon>Alphaproteobacteria</taxon>
        <taxon>Hyphomicrobiales</taxon>
        <taxon>Aurantimonadaceae</taxon>
        <taxon>Aureimonas</taxon>
    </lineage>
</organism>
<sequence>MADDKPICEICGTEIVVGDLCANETEMGMVHAECLAGAPVVNDEGEETDAPLFTYRWDGKP</sequence>
<dbReference type="Proteomes" id="UP000265750">
    <property type="component" value="Unassembled WGS sequence"/>
</dbReference>
<reference evidence="2" key="1">
    <citation type="submission" date="2018-09" db="EMBL/GenBank/DDBJ databases">
        <authorList>
            <person name="Tuo L."/>
        </authorList>
    </citation>
    <scope>NUCLEOTIDE SEQUENCE [LARGE SCALE GENOMIC DNA]</scope>
    <source>
        <strain evidence="2">M2BS4Y-1</strain>
    </source>
</reference>